<evidence type="ECO:0000256" key="4">
    <source>
        <dbReference type="ARBA" id="ARBA00022833"/>
    </source>
</evidence>
<keyword evidence="4" id="KW-0862">Zinc</keyword>
<dbReference type="InterPro" id="IPR045189">
    <property type="entry name" value="UBR4-like"/>
</dbReference>
<proteinExistence type="inferred from homology"/>
<feature type="compositionally biased region" description="Low complexity" evidence="8">
    <location>
        <begin position="2234"/>
        <end position="2286"/>
    </location>
</feature>
<feature type="compositionally biased region" description="Low complexity" evidence="8">
    <location>
        <begin position="2576"/>
        <end position="2589"/>
    </location>
</feature>
<dbReference type="InterPro" id="IPR045841">
    <property type="entry name" value="E3_UBR4_N"/>
</dbReference>
<feature type="region of interest" description="Disordered" evidence="8">
    <location>
        <begin position="1806"/>
        <end position="1827"/>
    </location>
</feature>
<feature type="region of interest" description="Disordered" evidence="8">
    <location>
        <begin position="2955"/>
        <end position="3044"/>
    </location>
</feature>
<dbReference type="OMA" id="VHRMEEH"/>
<feature type="compositionally biased region" description="Polar residues" evidence="8">
    <location>
        <begin position="606"/>
        <end position="617"/>
    </location>
</feature>
<dbReference type="GeneID" id="106672100"/>
<feature type="region of interest" description="Disordered" evidence="8">
    <location>
        <begin position="3837"/>
        <end position="3858"/>
    </location>
</feature>
<feature type="domain" description="UBR-type" evidence="9">
    <location>
        <begin position="1724"/>
        <end position="1797"/>
    </location>
</feature>
<dbReference type="PANTHER" id="PTHR21725:SF1">
    <property type="entry name" value="E3 UBIQUITIN-PROTEIN LIGASE UBR4"/>
    <property type="match status" value="1"/>
</dbReference>
<organism evidence="10 11">
    <name type="scientific">Cimex lectularius</name>
    <name type="common">Bed bug</name>
    <name type="synonym">Acanthia lectularia</name>
    <dbReference type="NCBI Taxonomy" id="79782"/>
    <lineage>
        <taxon>Eukaryota</taxon>
        <taxon>Metazoa</taxon>
        <taxon>Ecdysozoa</taxon>
        <taxon>Arthropoda</taxon>
        <taxon>Hexapoda</taxon>
        <taxon>Insecta</taxon>
        <taxon>Pterygota</taxon>
        <taxon>Neoptera</taxon>
        <taxon>Paraneoptera</taxon>
        <taxon>Hemiptera</taxon>
        <taxon>Heteroptera</taxon>
        <taxon>Panheteroptera</taxon>
        <taxon>Cimicomorpha</taxon>
        <taxon>Cimicidae</taxon>
        <taxon>Cimex</taxon>
    </lineage>
</organism>
<feature type="region of interest" description="Disordered" evidence="8">
    <location>
        <begin position="3412"/>
        <end position="3443"/>
    </location>
</feature>
<dbReference type="PROSITE" id="PS52043">
    <property type="entry name" value="UBR4_E3"/>
    <property type="match status" value="1"/>
</dbReference>
<dbReference type="OrthoDB" id="30336at2759"/>
<dbReference type="EnsemblMetazoa" id="XM_014403240.2">
    <property type="protein sequence ID" value="XP_014258726.1"/>
    <property type="gene ID" value="LOC106672100"/>
</dbReference>
<feature type="compositionally biased region" description="Polar residues" evidence="8">
    <location>
        <begin position="2981"/>
        <end position="2994"/>
    </location>
</feature>
<keyword evidence="11" id="KW-1185">Reference proteome</keyword>
<feature type="region of interest" description="Disordered" evidence="8">
    <location>
        <begin position="2234"/>
        <end position="2291"/>
    </location>
</feature>
<dbReference type="SMART" id="SM00396">
    <property type="entry name" value="ZnF_UBR1"/>
    <property type="match status" value="1"/>
</dbReference>
<reference evidence="10" key="1">
    <citation type="submission" date="2022-01" db="UniProtKB">
        <authorList>
            <consortium name="EnsemblMetazoa"/>
        </authorList>
    </citation>
    <scope>IDENTIFICATION</scope>
</reference>
<dbReference type="Proteomes" id="UP000494040">
    <property type="component" value="Unassembled WGS sequence"/>
</dbReference>
<sequence length="5264" mass="581546">MVGNTGVEWGSIVKPVLAASYGSVNKHDITELAKAIIRSEPELLDHEEKYETFYAALTALAADYISSNVSAISKGQIGTVCLACKVLLRYILMNLKKQGESEEASALSSTFPASSSGQTSAINNLPVKQLLLPIKAMCTATSTLSRTDQVGLVSIMKNAKLPPHIKTSLNFPASDDKSAEEKNEKDVKARARIDLSNQIMEQLTSPLLDGSVSKKSGGNESEPKSAEASPDKPNELEVLFVQRNIANLQAIGAADVFVDTCLQMPHLVRYIHKYQTAVSKKGFSLPSTVNEAQLIRHSLQAVASDLSVVWSVLSLPVLEPLTQPRLEKLTTIVMTGLYTALSAATAASILGVSSAVSPKTAPLAQTVSGNKSNEEENNADVLSTAIVEKALEIFNHISSVIKTSTRAGGNVVQNLTLMGAWLLVSGLQGQLTASSQVPSDKPGKDDKGKSPSKSRDGTSRINLMKVQQGFGVLSVALASHALRLIGSLLEDVQFESASSRTWSDLAELSISSQSTALQRALTVLNAVPLNQSLFYLATVSYRKACTLKRIQKHPPEGDNFSTSDSTTYYDEDDMSCSDESSPDVDDDSEPLLGLWFEETISVPDCDNSSNTQSQDTPDTLPKNGHEPSSIVPEKGEPNGFIALATQIFYTMNRYMVTSEAEYMTRYVESGLTEQQMIMLAAIIRDLDRETARTDTGTISVYFGPTLGQLYTEFSQALTRYTHNLLARGLLSASLQSTLLLHLGVSPVSSTDSTNWPLQVYPRTLAVLAQVLLLKQQSEKEAACISIWHRLINTLVDNICTNPTTTVDVENEDLNVEHAQLVLFLFHSLNLMQKKSVLLMCANGVTQVAEKVRGVMRESQILHLARLLLLLDYLVKHLYDAPSTLLEQVQWNLLNNTNVIKEAGDVEGSVNVASRLYCPWNEIEDNYRKLMPQEEFSMRPKFYSLTYGTVNTQELPKLDGLACNFILGSPDKGVKYPVLLDSLIDILSITDQCTPAIRCSEKISYTALCAVQYCFLICWRLLLQLPPSTPYLEKLAQGFKLENDWPVVLHSLIWGPRTAHKLFIPWMTDCLVKQGMYTPYAESVLKNIADIVGSVRYDINLAKNCITALMPSIELSGPLVPKRDLPTLMELCLLNSVVAKAQAYADFNSKMSSMENDSLKTIQTIAVVQELMPYALKLAEVVLAITRSSLMYQLSESEGNSYTQGDLLAFRCILSIISTKNNKTQGLAIAMTPLLPPAVSSIQEKWSTIPVKNFPWSEYASNILPGESYVMAVVRAHISMLSSHNTFTINPSLKHLLHCLVTFISDNLLWCTDSCSVIDKVVSVFAPLSIDATADYLHETVAKVLEKPLGEVESDKHQMTIFMIIIGQIYDLIMIYTSSTTPCSEAVNEKIIQECLGWLGLLLEKPIGRQALDKFFDNSSEKSLVKILLSVASPKTSNSTTYGVKIFQFFNQLFTTMEKNPGDEGLERLCDSVLKLAHVEPTQLSNWLHLVILGPGSRGTSSASSNGDSSPVFSLGITTSPSRENKDPSLIFVENISPPTVKELTKSSLFHENQSLLQHLTAYINNKQNSVSEAKENVAVTLLESLIPMATRLLLMCKGSGFPQLMYIMATLAGAGTGKGHIHLFIASTQWISICKDQISEKEFLTSLENGSNKSGSLVDSCCAALRYIADIVYALSPQNPARASSPPWEGELVLPPHSDDLDWMEDLTHDDDDESGGDDSDEDSLCNKLCTFTITQKEFMNQHWYHCHTCKMIDRVGVCSVCARVCHRGHDVTYAKFGNFFCDCGARESGSCQALVKRNPQSVTDGLASQGLNGSAPNTATSGGNSGVGIEHMLTSSLRRRPSSPSVDKSQHQKDVVKQAALSKLLENLSDQLLGLIGKENSIVGPLITLVKSLLPAVEATCQRNSPVGCHSRSQKSLKELHTVDKKFLFSDQIMVPTLGSQEGAFENVRMNYSGEQGQTIRQLMSAHMIRRVAMCCLASPHGKRQHLAVAHEKGKITILQLSTLLKQADSSKRKLTLTRLSSAPIPFTVLTVTSNPWNEDFLAVCGLKDCHVLTFTSGGSVSEHLVLHPQLEIGNFIIRAVWLPGSQTKLALITADFVKIYDLSIDVLSPQYYFLVPTGKIRDVTFVCSEEGNSMLLLMSSTGYIYTQDMNEASSAKHGAFYVTSTLELYHPEFKESNGQVCGGGVSVYYSHTLRLLFFSYAHGKSFIAPLDPSTGTTVFDAFMINLQKGTTAASNSGSATTTGNSNNTTTPATTGASNTTSTTTPTTTTTTNSSSGNKGSSGSSQPQPLCLWSEVPNHPGIVCATLQASNNPVILMIQPDTIYVQEIKVLPPKAKIMDMVVIRHLSTGSDLRTTLLILCEDGSLRIYNANPEMTEFWLSPSVQALNSLPSNKSNKKKKAPKPVKASASVSFPVDFFEHCIALNDVEFGGSDLLQIYNTAQIKHRLNTTGMYVVSTKSVGFNVEIINNDAAHVITGVRVLLGSQDIQRVPAYIEVGGRSIQTNIARNRWFDFPLTREESLQADKKLTLTFGTSQDPDGIIMVDSIKVYGKTKEAFGWPEENEESQTATQNASQPTASSNSDTESMSSSLSTSVPLLDRMLSGILEVLDGCFSLVNFDAKGSLKTSAISLSTTFLTLPTSPTVQKNTKSLMASLHTSRQAYHNYRDQAVLNYVMSSLNSLRQITDPKDLDTEAFYRLVLMSRSIAIARPFNLVKFSQPLDAESGHLIIQLTDILWKLHSAKPQNMALASVCIPGLTHVEATVFSLIEIIHAYTLAEHSEAMTALAAKIYLELLLCSDHAVCFSAKHAIIRVLRPRVKRRRVYIPSPPHCSTPGVVESEKQGPVSQPSQDSSEAEPNHYDESVEPIVLLDPAGAVASGVSMNMEALLGGVNTGGFPPMLDIPPDADDETMVQIAIALSLQQEHEGSPNLGLNLQAFHNLAGPALQALAGSRVNVRGTHNAGEAGHYSDTTASPGGSDDEGSTAATDGSTLRTSPADQGGSGGSESGGSGVDSITGEHNVSGRSSAYGEQEPLATGTRSETSSLGVPSAFQNQEAEGIEGEGDTELEGATTLHSLRLSILEKLVQHIPQLKQVGGVTAIPFMQVVLMLTSDLDGEEERGKACLENLLNSVLSLLSLNQPDVQDICTRNPCREVQIVVMRLLSVLMSRPKSASKTGNTNFVSQTSANILLQSGVIDYCLLLLKELLPYWKNNTQEEANTNVSGSLLKPHHPSSPPDMSPFFLRQYVKGHATDVFEAYPQLLTEMALRLPYQVQKHTPNPIFFPHTWFYYLCEYMMTQQTPFVRRQVRKLLLFICGNKEKYRQLRDLHSLESHMKSVKQCFEGNVVQPLTYDALVELTEHLKACVEVGTSRTWNWRQFCTKDNSVLPFLVYTSRLVEEPVAQTTLQLLRCALCPTRQSPPPPPSGQENAPSSSKSSNVVRTSKEKVYDSDMEDAQCLTLVRQLNSQIPRELLTKFIRSFLLETNASSMRWQAHALILSIYKNSEPAEQELLLDQMWSLWPQLPSYGRKASQFVDLLGYFCIKSNSSKKKIEECIEKAVNMLRAQNQVLAQHPNASLYTQLAQYVELDGYYLESDPCLVCNNPELPLTNIKLSSIKIDSKFTTTTQIVKLVSSHTISKITLRIADLKRTKMVRTMNIYYNNKSVQAVIELKNKPAMWHKAKKVNLASGQTEVKVEFPLPIVACNLMVEYADFYENLQASSETLQCPRCSSSVPANPGVCANCGENVFQCHKCRAINYDEKDPFLCHACGFCKYAKFDFTITGRVCCVVDPIENDEDRKKTISAINTHLEKADRVYKQLVGNKPTLEMLLSKINDHRADRGIDEIPSQGVTSNSTSTIGSSNIPPSTSMVNRAIQLLAQRYCTDCKTSFEDLSRIIQKVLACRSKLVSYDRSQLEQSGSLSQSTDISQSEPSLDMSSDPVQGKCYGCAFSATEHCLILLRALAHNPKSRQVLCSKGLIQELVQNNLRRGTTQVQEEVRQLICLVTGDNCKATEEICTILMERVSLTLNGHLAASELAIAVRPEMSLLAALVQKEDSCWEQKLRCVMKLFLMSCSEGKSPVVIDSVTLPCLKIIQGIIKPLSPVSKKYKDKSVEDIVNIKVVGSMPIDINSWVNGEERFSFSNWYKRMPVKKSDLITPAKPSSKAEIREKYLTEKYVTRWKEKIYLVESKMDGVAWLRQVLFNPSSILARQVTCNMLECLCTNPKTKREILDLLTTFLGELGSAGESAAEYLTLYQSLLQPSPWKQYLALKGVLLYLAELLTQEINAIHKFEGSILTSDLSQGYALKMLTELIASFLEQPSIKQQYKGRLVGAVLNGYLSLRRLVVQRTRLIDETQDKLLELLEEMTTGTEDETKAFMTICIQTVERCPPQDVRTPVFIFERLCSIIYPEENDVGEFYLTLEKDAQQEDFLQGRMLGNPYSCNEPGLGPLMRDVKNKICQDCELVALLEDDNGMELLVNNKIISLDLPVKEVYKKIWIAEGGEGDSMRVVYRMRGLLGDATEEFVETLQAKSQQEVNNEEVYKMANVMADCKGLKVLLGRLSQIRDTVRSRALLQVTLKLLQLCVKVSRNQEVLCHPDLGAINILLDTFQLCVSDTTQQSAQLIEQILEIMETILSKTASQSPDDFLKFSQTLGGVEHINSLLDCVSNCSSVKSNTAVLEHLAQVLASLTYSNRAKMAALMDHFKPHLWEFDKFDTEHTAEEEQKMELFSILALGIDRSALGNTLKDYILTLGVVDHALKYIRKYAPVTRPTLLHCDSDEWKEFISKPALKYILRFLTGLASHHKPTQDAVSVDCITIIHRLEQVSSDEHVGSLAENLLEALCTNERAAAMIEEVRGSTRAEKKRLAMAMREKQLGALGMRTNDRGQLTVESQTMMQQMEELGEETGLVCVICREGYKFQPNKVLGVYTFTKRCNIEEFENKARKTVGYSTVTHFNVVHIDCHMSAVRLARARDEWESAALQNANTKCNGLLPLWGPQVPESAFASCLARHNTYLQESTGHRDINYTSTVHDLKLLLLRFAQEKSFHDDTGGGGPQSNMHIIPYLMHMALYVINTTRCSAREVKNLTTYLEEPRLESCFETEGPHYWATLSLLVQSPERWACLKLKHLSRLIVTAHVRSLHAPSSASVSSNSSNTNVTSSSAIPQRLTDTEVKPFQVYRSNLIFYALIDAIYKNHFKKVFVTSEDRWVTILADYIRHNDEALLKSSERLMSIYTDELIPCTSIEEFFDVVGLLGEISDPVQFIAETLQAYA</sequence>
<feature type="compositionally biased region" description="Basic and acidic residues" evidence="8">
    <location>
        <begin position="174"/>
        <end position="191"/>
    </location>
</feature>
<evidence type="ECO:0000256" key="7">
    <source>
        <dbReference type="PROSITE-ProRule" id="PRU01388"/>
    </source>
</evidence>
<evidence type="ECO:0000256" key="2">
    <source>
        <dbReference type="ARBA" id="ARBA00022723"/>
    </source>
</evidence>
<keyword evidence="3 7" id="KW-0863">Zinc-finger</keyword>
<dbReference type="InterPro" id="IPR025704">
    <property type="entry name" value="E3_Ub_ligase_UBR4_C"/>
</dbReference>
<feature type="compositionally biased region" description="Polar residues" evidence="8">
    <location>
        <begin position="1810"/>
        <end position="1823"/>
    </location>
</feature>
<accession>A0A8I6TH14</accession>
<feature type="region of interest" description="Disordered" evidence="8">
    <location>
        <begin position="166"/>
        <end position="191"/>
    </location>
</feature>
<evidence type="ECO:0000256" key="6">
    <source>
        <dbReference type="PROSITE-ProRule" id="PRU00508"/>
    </source>
</evidence>
<dbReference type="InterPro" id="IPR003126">
    <property type="entry name" value="Znf_UBR"/>
</dbReference>
<dbReference type="InterPro" id="IPR036322">
    <property type="entry name" value="WD40_repeat_dom_sf"/>
</dbReference>
<feature type="region of interest" description="Disordered" evidence="8">
    <location>
        <begin position="2823"/>
        <end position="2857"/>
    </location>
</feature>
<dbReference type="SUPFAM" id="SSF50978">
    <property type="entry name" value="WD40 repeat-like"/>
    <property type="match status" value="1"/>
</dbReference>
<feature type="compositionally biased region" description="Basic and acidic residues" evidence="8">
    <location>
        <begin position="441"/>
        <end position="458"/>
    </location>
</feature>
<dbReference type="Pfam" id="PF02207">
    <property type="entry name" value="zf-UBR"/>
    <property type="match status" value="1"/>
</dbReference>
<comment type="similarity">
    <text evidence="1 7">Belongs to the UBR4 family.</text>
</comment>
<feature type="compositionally biased region" description="Gly residues" evidence="8">
    <location>
        <begin position="2997"/>
        <end position="3008"/>
    </location>
</feature>
<feature type="compositionally biased region" description="Polar residues" evidence="8">
    <location>
        <begin position="2565"/>
        <end position="2575"/>
    </location>
</feature>
<protein>
    <recommendedName>
        <fullName evidence="9">UBR-type domain-containing protein</fullName>
    </recommendedName>
</protein>
<feature type="compositionally biased region" description="Low complexity" evidence="8">
    <location>
        <begin position="1499"/>
        <end position="1509"/>
    </location>
</feature>
<feature type="region of interest" description="Disordered" evidence="8">
    <location>
        <begin position="433"/>
        <end position="460"/>
    </location>
</feature>
<dbReference type="KEGG" id="clec:106672100"/>
<evidence type="ECO:0000259" key="9">
    <source>
        <dbReference type="PROSITE" id="PS51157"/>
    </source>
</evidence>
<evidence type="ECO:0000256" key="8">
    <source>
        <dbReference type="SAM" id="MobiDB-lite"/>
    </source>
</evidence>
<dbReference type="CDD" id="cd19680">
    <property type="entry name" value="UBR-box_UBR4"/>
    <property type="match status" value="1"/>
</dbReference>
<evidence type="ECO:0000313" key="11">
    <source>
        <dbReference type="Proteomes" id="UP000494040"/>
    </source>
</evidence>
<dbReference type="PROSITE" id="PS51157">
    <property type="entry name" value="ZF_UBR"/>
    <property type="match status" value="1"/>
</dbReference>
<feature type="region of interest" description="UBR4 E3 catalytic module" evidence="7">
    <location>
        <begin position="4781"/>
        <end position="5263"/>
    </location>
</feature>
<name>A0A8I6TH14_CIMLE</name>
<feature type="region of interest" description="Disordered" evidence="8">
    <location>
        <begin position="206"/>
        <end position="233"/>
    </location>
</feature>
<feature type="compositionally biased region" description="Polar residues" evidence="8">
    <location>
        <begin position="3034"/>
        <end position="3044"/>
    </location>
</feature>
<feature type="compositionally biased region" description="Low complexity" evidence="8">
    <location>
        <begin position="3845"/>
        <end position="3858"/>
    </location>
</feature>
<evidence type="ECO:0000256" key="5">
    <source>
        <dbReference type="ARBA" id="ARBA00022860"/>
    </source>
</evidence>
<evidence type="ECO:0000256" key="3">
    <source>
        <dbReference type="ARBA" id="ARBA00022771"/>
    </source>
</evidence>
<dbReference type="RefSeq" id="XP_014258726.1">
    <property type="nucleotide sequence ID" value="XM_014403240.2"/>
</dbReference>
<dbReference type="GO" id="GO:0005516">
    <property type="term" value="F:calmodulin binding"/>
    <property type="evidence" value="ECO:0007669"/>
    <property type="project" value="UniProtKB-KW"/>
</dbReference>
<feature type="compositionally biased region" description="Basic and acidic residues" evidence="8">
    <location>
        <begin position="221"/>
        <end position="233"/>
    </location>
</feature>
<keyword evidence="5" id="KW-0112">Calmodulin-binding</keyword>
<feature type="region of interest" description="Disordered" evidence="8">
    <location>
        <begin position="1499"/>
        <end position="1525"/>
    </location>
</feature>
<keyword evidence="2" id="KW-0479">Metal-binding</keyword>
<feature type="region of interest" description="Disordered" evidence="8">
    <location>
        <begin position="602"/>
        <end position="636"/>
    </location>
</feature>
<feature type="compositionally biased region" description="Acidic residues" evidence="8">
    <location>
        <begin position="569"/>
        <end position="588"/>
    </location>
</feature>
<dbReference type="InterPro" id="IPR056530">
    <property type="entry name" value="UBR4-like_dom"/>
</dbReference>
<dbReference type="Pfam" id="PF13764">
    <property type="entry name" value="E3_UbLigase_R4"/>
    <property type="match status" value="1"/>
</dbReference>
<feature type="compositionally biased region" description="Polar residues" evidence="8">
    <location>
        <begin position="3918"/>
        <end position="3932"/>
    </location>
</feature>
<feature type="region of interest" description="Disordered" evidence="8">
    <location>
        <begin position="2557"/>
        <end position="2589"/>
    </location>
</feature>
<dbReference type="PANTHER" id="PTHR21725">
    <property type="entry name" value="E3 UBIQUITIN-PROTEIN LIGASE UBR4"/>
    <property type="match status" value="1"/>
</dbReference>
<feature type="region of interest" description="Disordered" evidence="8">
    <location>
        <begin position="1703"/>
        <end position="1723"/>
    </location>
</feature>
<evidence type="ECO:0000313" key="10">
    <source>
        <dbReference type="EnsemblMetazoa" id="XP_014258726.1"/>
    </source>
</evidence>
<dbReference type="CTD" id="46243"/>
<feature type="region of interest" description="Disordered" evidence="8">
    <location>
        <begin position="552"/>
        <end position="588"/>
    </location>
</feature>
<dbReference type="Pfam" id="PF24079">
    <property type="entry name" value="UBR4"/>
    <property type="match status" value="1"/>
</dbReference>
<dbReference type="InterPro" id="IPR047509">
    <property type="entry name" value="UBR4-like_UBR-box"/>
</dbReference>
<feature type="region of interest" description="Disordered" evidence="8">
    <location>
        <begin position="3912"/>
        <end position="3932"/>
    </location>
</feature>
<evidence type="ECO:0000256" key="1">
    <source>
        <dbReference type="ARBA" id="ARBA00009970"/>
    </source>
</evidence>
<dbReference type="GO" id="GO:0008270">
    <property type="term" value="F:zinc ion binding"/>
    <property type="evidence" value="ECO:0007669"/>
    <property type="project" value="UniProtKB-KW"/>
</dbReference>
<feature type="zinc finger region" description="UBR-type" evidence="6">
    <location>
        <begin position="1724"/>
        <end position="1797"/>
    </location>
</feature>
<dbReference type="Pfam" id="PF19423">
    <property type="entry name" value="E3_UBR4_N"/>
    <property type="match status" value="2"/>
</dbReference>